<gene>
    <name evidence="3" type="ORF">HS1_002217</name>
</gene>
<evidence type="ECO:0000259" key="2">
    <source>
        <dbReference type="Pfam" id="PF13229"/>
    </source>
</evidence>
<name>A0A7U4TJ24_DESA2</name>
<dbReference type="EMBL" id="CP013015">
    <property type="protein sequence ID" value="AMM42003.1"/>
    <property type="molecule type" value="Genomic_DNA"/>
</dbReference>
<dbReference type="InterPro" id="IPR012334">
    <property type="entry name" value="Pectin_lyas_fold"/>
</dbReference>
<dbReference type="SMART" id="SM00710">
    <property type="entry name" value="PbH1"/>
    <property type="match status" value="7"/>
</dbReference>
<keyword evidence="1" id="KW-0732">Signal</keyword>
<accession>A0A7U4TJ24</accession>
<dbReference type="Proteomes" id="UP000070560">
    <property type="component" value="Chromosome"/>
</dbReference>
<sequence>MKKLFALIFPILLFWMLQKTNALATSAINIQQTVRNTSDLIKVEKIINSGKFTKLTINVKANTYILYDTFRINQSNVSIIVEPGTKVVLADHINKPVIAIGSQEQTPTTTIENIYISGNGVEIDGNKANQDREVEQDRPWIRNNCIDVRSVRRLTIENVVVHDARSGGLVVSWGSSDIHIINSSFNNNFFDGVAYYDSERIYTNSCSMISNNNAAISLDNNLRDSIFSDCIADSNGDVGIFIRYSKQVRFNNCVIKNSGSYAAFLSHDESGNGVHDIMFSGCQILNNQNGGIYVASTEDKSAYTSVVGCVFRGNGGDAIISDGSVIWQAANIIME</sequence>
<organism evidence="3 4">
    <name type="scientific">Desulfofervidus auxilii</name>
    <dbReference type="NCBI Taxonomy" id="1621989"/>
    <lineage>
        <taxon>Bacteria</taxon>
        <taxon>Pseudomonadati</taxon>
        <taxon>Thermodesulfobacteriota</taxon>
        <taxon>Candidatus Desulfofervidia</taxon>
        <taxon>Candidatus Desulfofervidales</taxon>
        <taxon>Candidatus Desulfofervidaceae</taxon>
        <taxon>Candidatus Desulfofervidus</taxon>
    </lineage>
</organism>
<dbReference type="InterPro" id="IPR011050">
    <property type="entry name" value="Pectin_lyase_fold/virulence"/>
</dbReference>
<keyword evidence="4" id="KW-1185">Reference proteome</keyword>
<reference evidence="3 4" key="1">
    <citation type="submission" date="2015-10" db="EMBL/GenBank/DDBJ databases">
        <title>Candidatus Desulfofervidus auxilii, a hydrogenotrophic sulfate-reducing bacterium involved in the thermophilic anaerobic oxidation of methane.</title>
        <authorList>
            <person name="Krukenberg V."/>
            <person name="Richter M."/>
            <person name="Wegener G."/>
        </authorList>
    </citation>
    <scope>NUCLEOTIDE SEQUENCE [LARGE SCALE GENOMIC DNA]</scope>
    <source>
        <strain evidence="3 4">HS1</strain>
    </source>
</reference>
<dbReference type="Gene3D" id="2.160.20.10">
    <property type="entry name" value="Single-stranded right-handed beta-helix, Pectin lyase-like"/>
    <property type="match status" value="1"/>
</dbReference>
<dbReference type="RefSeq" id="WP_066065426.1">
    <property type="nucleotide sequence ID" value="NZ_CP013015.1"/>
</dbReference>
<evidence type="ECO:0000313" key="3">
    <source>
        <dbReference type="EMBL" id="AMM42003.1"/>
    </source>
</evidence>
<dbReference type="InterPro" id="IPR039448">
    <property type="entry name" value="Beta_helix"/>
</dbReference>
<dbReference type="Pfam" id="PF13229">
    <property type="entry name" value="Beta_helix"/>
    <property type="match status" value="1"/>
</dbReference>
<proteinExistence type="predicted"/>
<feature type="domain" description="Right handed beta helix" evidence="2">
    <location>
        <begin position="171"/>
        <end position="324"/>
    </location>
</feature>
<evidence type="ECO:0000313" key="4">
    <source>
        <dbReference type="Proteomes" id="UP000070560"/>
    </source>
</evidence>
<feature type="chain" id="PRO_5031510891" description="Right handed beta helix domain-containing protein" evidence="1">
    <location>
        <begin position="25"/>
        <end position="335"/>
    </location>
</feature>
<dbReference type="KEGG" id="daw:HS1_002217"/>
<dbReference type="InterPro" id="IPR006626">
    <property type="entry name" value="PbH1"/>
</dbReference>
<dbReference type="AlphaFoldDB" id="A0A7U4TJ24"/>
<dbReference type="SUPFAM" id="SSF51126">
    <property type="entry name" value="Pectin lyase-like"/>
    <property type="match status" value="1"/>
</dbReference>
<dbReference type="OrthoDB" id="5696494at2"/>
<protein>
    <recommendedName>
        <fullName evidence="2">Right handed beta helix domain-containing protein</fullName>
    </recommendedName>
</protein>
<feature type="signal peptide" evidence="1">
    <location>
        <begin position="1"/>
        <end position="24"/>
    </location>
</feature>
<evidence type="ECO:0000256" key="1">
    <source>
        <dbReference type="SAM" id="SignalP"/>
    </source>
</evidence>